<dbReference type="AlphaFoldDB" id="A0A0A2VKB9"/>
<dbReference type="HOGENOM" id="CLU_1019368_0_0_1"/>
<dbReference type="STRING" id="1245745.A0A0A2VKB9"/>
<dbReference type="Gene3D" id="3.40.710.10">
    <property type="entry name" value="DD-peptidase/beta-lactamase superfamily"/>
    <property type="match status" value="1"/>
</dbReference>
<dbReference type="PANTHER" id="PTHR22935">
    <property type="entry name" value="PENICILLIN-BINDING PROTEIN"/>
    <property type="match status" value="1"/>
</dbReference>
<evidence type="ECO:0000313" key="1">
    <source>
        <dbReference type="EMBL" id="KGQ06580.1"/>
    </source>
</evidence>
<dbReference type="Proteomes" id="UP000030106">
    <property type="component" value="Unassembled WGS sequence"/>
</dbReference>
<protein>
    <submittedName>
        <fullName evidence="1">Uncharacterized protein</fullName>
    </submittedName>
</protein>
<gene>
    <name evidence="1" type="ORF">BBAD15_g8103</name>
</gene>
<accession>A0A0A2VKB9</accession>
<dbReference type="EMBL" id="ANFO01000797">
    <property type="protein sequence ID" value="KGQ06580.1"/>
    <property type="molecule type" value="Genomic_DNA"/>
</dbReference>
<name>A0A0A2VKB9_BEABA</name>
<dbReference type="SUPFAM" id="SSF56601">
    <property type="entry name" value="beta-lactamase/transpeptidase-like"/>
    <property type="match status" value="1"/>
</dbReference>
<reference evidence="1 2" key="1">
    <citation type="submission" date="2012-10" db="EMBL/GenBank/DDBJ databases">
        <title>Genome sequencing and analysis of entomopathogenic fungi Beauveria bassiana D1-5.</title>
        <authorList>
            <person name="Li Q."/>
            <person name="Wang L."/>
            <person name="Zhang Z."/>
            <person name="Wang Q."/>
            <person name="Ren J."/>
            <person name="Wang M."/>
            <person name="Xu W."/>
            <person name="Wang J."/>
            <person name="Lu Y."/>
            <person name="Du Q."/>
            <person name="Sun Z."/>
        </authorList>
    </citation>
    <scope>NUCLEOTIDE SEQUENCE [LARGE SCALE GENOMIC DNA]</scope>
    <source>
        <strain evidence="1 2">D1-5</strain>
    </source>
</reference>
<dbReference type="InterPro" id="IPR012338">
    <property type="entry name" value="Beta-lactam/transpept-like"/>
</dbReference>
<dbReference type="eggNOG" id="ENOG502SJKK">
    <property type="taxonomic scope" value="Eukaryota"/>
</dbReference>
<dbReference type="OrthoDB" id="10250282at2759"/>
<organism evidence="1 2">
    <name type="scientific">Beauveria bassiana D1-5</name>
    <dbReference type="NCBI Taxonomy" id="1245745"/>
    <lineage>
        <taxon>Eukaryota</taxon>
        <taxon>Fungi</taxon>
        <taxon>Dikarya</taxon>
        <taxon>Ascomycota</taxon>
        <taxon>Pezizomycotina</taxon>
        <taxon>Sordariomycetes</taxon>
        <taxon>Hypocreomycetidae</taxon>
        <taxon>Hypocreales</taxon>
        <taxon>Cordycipitaceae</taxon>
        <taxon>Beauveria</taxon>
    </lineage>
</organism>
<dbReference type="PANTHER" id="PTHR22935:SF95">
    <property type="entry name" value="BETA-LACTAMASE-LIKE 1-RELATED"/>
    <property type="match status" value="1"/>
</dbReference>
<proteinExistence type="predicted"/>
<evidence type="ECO:0000313" key="2">
    <source>
        <dbReference type="Proteomes" id="UP000030106"/>
    </source>
</evidence>
<sequence>MQPQSLINVHGLWLCPVGECPIWPEIFTKVATVFSQQLGEMDPCAMSWAAVSSIIPAKTGVPEHLYEPTPRAELTMRLSYVLSAIAALCSNVALADFTTPTYPTPADLSSNYSLVHAGWKNLTSTWDWYLQGKLNVSGAAAFAGVENVTFSVGLFSLNDPLALKLQYHYTAPEVKTALVGTRKVDEDSIYRVASVSKLITTFAGLLELDDKDWHRPLAQINPAFKRQRKNATAVDVIKTIEWDKITPWALASQLSGLPTVSFCVHLALNRVDS</sequence>
<comment type="caution">
    <text evidence="1">The sequence shown here is derived from an EMBL/GenBank/DDBJ whole genome shotgun (WGS) entry which is preliminary data.</text>
</comment>
<dbReference type="InterPro" id="IPR051478">
    <property type="entry name" value="Beta-lactamase-like_AB/R"/>
</dbReference>